<dbReference type="InterPro" id="IPR001623">
    <property type="entry name" value="DnaJ_domain"/>
</dbReference>
<dbReference type="SMART" id="SM00271">
    <property type="entry name" value="DnaJ"/>
    <property type="match status" value="1"/>
</dbReference>
<dbReference type="Proteomes" id="UP001179614">
    <property type="component" value="Chromosome"/>
</dbReference>
<comment type="function">
    <text evidence="9">Participates actively in the response to hyperosmotic and heat shock by preventing the aggregation of stress-denatured proteins and by disaggregating proteins, also in an autonomous, DnaK-independent fashion. Unfolded proteins bind initially to DnaJ; upon interaction with the DnaJ-bound protein, DnaK hydrolyzes its bound ATP, resulting in the formation of a stable complex. GrpE releases ADP from DnaK; ATP binding to DnaK triggers the release of the substrate protein, thus completing the reaction cycle. Several rounds of ATP-dependent interactions between DnaJ, DnaK and GrpE are required for fully efficient folding. Also involved, together with DnaK and GrpE, in the DNA replication of plasmids through activation of initiation proteins.</text>
</comment>
<dbReference type="Gene3D" id="1.10.287.110">
    <property type="entry name" value="DnaJ domain"/>
    <property type="match status" value="1"/>
</dbReference>
<dbReference type="CDD" id="cd10719">
    <property type="entry name" value="DnaJ_zf"/>
    <property type="match status" value="1"/>
</dbReference>
<dbReference type="HAMAP" id="MF_01152">
    <property type="entry name" value="DnaJ"/>
    <property type="match status" value="1"/>
</dbReference>
<keyword evidence="2 9" id="KW-0235">DNA replication</keyword>
<keyword evidence="1 9" id="KW-0963">Cytoplasm</keyword>
<dbReference type="InterPro" id="IPR012724">
    <property type="entry name" value="DnaJ"/>
</dbReference>
<proteinExistence type="inferred from homology"/>
<gene>
    <name evidence="9 13" type="primary">dnaJ</name>
    <name evidence="13" type="ORF">I3J27_00770</name>
</gene>
<reference evidence="13" key="1">
    <citation type="submission" date="2021-12" db="EMBL/GenBank/DDBJ databases">
        <title>Bradyrhizobium xenonodulans sp. nov.</title>
        <authorList>
            <person name="Claassens R."/>
            <person name="Venter S.N."/>
            <person name="Beukes C.W."/>
            <person name="Stepkowski T."/>
            <person name="Steenkamp E.T."/>
        </authorList>
    </citation>
    <scope>NUCLEOTIDE SEQUENCE</scope>
    <source>
        <strain evidence="13">14AB</strain>
    </source>
</reference>
<evidence type="ECO:0000256" key="4">
    <source>
        <dbReference type="ARBA" id="ARBA00022737"/>
    </source>
</evidence>
<dbReference type="InterPro" id="IPR018253">
    <property type="entry name" value="DnaJ_domain_CS"/>
</dbReference>
<feature type="repeat" description="CXXCXGXG motif" evidence="9">
    <location>
        <begin position="165"/>
        <end position="172"/>
    </location>
</feature>
<evidence type="ECO:0000313" key="14">
    <source>
        <dbReference type="Proteomes" id="UP001179614"/>
    </source>
</evidence>
<dbReference type="InterPro" id="IPR001305">
    <property type="entry name" value="HSP_DnaJ_Cys-rich_dom"/>
</dbReference>
<dbReference type="CDD" id="cd10747">
    <property type="entry name" value="DnaJ_C"/>
    <property type="match status" value="1"/>
</dbReference>
<dbReference type="Gene3D" id="2.60.260.20">
    <property type="entry name" value="Urease metallochaperone UreE, N-terminal domain"/>
    <property type="match status" value="2"/>
</dbReference>
<comment type="subcellular location">
    <subcellularLocation>
        <location evidence="9">Cytoplasm</location>
    </subcellularLocation>
</comment>
<feature type="binding site" evidence="9">
    <location>
        <position position="187"/>
    </location>
    <ligand>
        <name>Zn(2+)</name>
        <dbReference type="ChEBI" id="CHEBI:29105"/>
        <label>2</label>
    </ligand>
</feature>
<dbReference type="Pfam" id="PF01556">
    <property type="entry name" value="DnaJ_C"/>
    <property type="match status" value="1"/>
</dbReference>
<dbReference type="CDD" id="cd06257">
    <property type="entry name" value="DnaJ"/>
    <property type="match status" value="1"/>
</dbReference>
<keyword evidence="13" id="KW-0560">Oxidoreductase</keyword>
<feature type="domain" description="CR-type" evidence="12">
    <location>
        <begin position="135"/>
        <end position="213"/>
    </location>
</feature>
<dbReference type="NCBIfam" id="TIGR02349">
    <property type="entry name" value="DnaJ_bact"/>
    <property type="match status" value="1"/>
</dbReference>
<evidence type="ECO:0000256" key="10">
    <source>
        <dbReference type="PROSITE-ProRule" id="PRU00546"/>
    </source>
</evidence>
<dbReference type="InterPro" id="IPR036869">
    <property type="entry name" value="J_dom_sf"/>
</dbReference>
<feature type="binding site" evidence="9">
    <location>
        <position position="201"/>
    </location>
    <ligand>
        <name>Zn(2+)</name>
        <dbReference type="ChEBI" id="CHEBI:29105"/>
        <label>1</label>
    </ligand>
</feature>
<evidence type="ECO:0000256" key="8">
    <source>
        <dbReference type="ARBA" id="ARBA00023186"/>
    </source>
</evidence>
<comment type="subunit">
    <text evidence="9">Homodimer.</text>
</comment>
<feature type="binding site" evidence="9">
    <location>
        <position position="148"/>
    </location>
    <ligand>
        <name>Zn(2+)</name>
        <dbReference type="ChEBI" id="CHEBI:29105"/>
        <label>1</label>
    </ligand>
</feature>
<dbReference type="Pfam" id="PF00226">
    <property type="entry name" value="DnaJ"/>
    <property type="match status" value="1"/>
</dbReference>
<feature type="repeat" description="CXXCXGXG motif" evidence="9">
    <location>
        <begin position="201"/>
        <end position="208"/>
    </location>
</feature>
<keyword evidence="6 9" id="KW-0862">Zinc</keyword>
<dbReference type="InterPro" id="IPR036410">
    <property type="entry name" value="HSP_DnaJ_Cys-rich_dom_sf"/>
</dbReference>
<dbReference type="PRINTS" id="PR00625">
    <property type="entry name" value="JDOMAIN"/>
</dbReference>
<dbReference type="Pfam" id="PF00684">
    <property type="entry name" value="DnaJ_CXXCXGXG"/>
    <property type="match status" value="1"/>
</dbReference>
<dbReference type="GO" id="GO:0016491">
    <property type="term" value="F:oxidoreductase activity"/>
    <property type="evidence" value="ECO:0007669"/>
    <property type="project" value="UniProtKB-KW"/>
</dbReference>
<feature type="binding site" evidence="9">
    <location>
        <position position="204"/>
    </location>
    <ligand>
        <name>Zn(2+)</name>
        <dbReference type="ChEBI" id="CHEBI:29105"/>
        <label>1</label>
    </ligand>
</feature>
<dbReference type="SUPFAM" id="SSF46565">
    <property type="entry name" value="Chaperone J-domain"/>
    <property type="match status" value="1"/>
</dbReference>
<evidence type="ECO:0000259" key="11">
    <source>
        <dbReference type="PROSITE" id="PS50076"/>
    </source>
</evidence>
<keyword evidence="4 9" id="KW-0677">Repeat</keyword>
<feature type="binding site" evidence="9">
    <location>
        <position position="165"/>
    </location>
    <ligand>
        <name>Zn(2+)</name>
        <dbReference type="ChEBI" id="CHEBI:29105"/>
        <label>2</label>
    </ligand>
</feature>
<feature type="binding site" evidence="9">
    <location>
        <position position="151"/>
    </location>
    <ligand>
        <name>Zn(2+)</name>
        <dbReference type="ChEBI" id="CHEBI:29105"/>
        <label>1</label>
    </ligand>
</feature>
<dbReference type="Gene3D" id="2.10.230.10">
    <property type="entry name" value="Heat shock protein DnaJ, cysteine-rich domain"/>
    <property type="match status" value="1"/>
</dbReference>
<dbReference type="PANTHER" id="PTHR43096:SF48">
    <property type="entry name" value="CHAPERONE PROTEIN DNAJ"/>
    <property type="match status" value="1"/>
</dbReference>
<comment type="similarity">
    <text evidence="9">Belongs to the DnaJ family.</text>
</comment>
<name>A0ABY7MKS3_9BRAD</name>
<evidence type="ECO:0000256" key="6">
    <source>
        <dbReference type="ARBA" id="ARBA00022833"/>
    </source>
</evidence>
<feature type="zinc finger region" description="CR-type" evidence="10">
    <location>
        <begin position="135"/>
        <end position="213"/>
    </location>
</feature>
<sequence length="377" mass="40716">MSTSTKRCYYETLEVERDADEGKLKSSFRKLAMKFHPDRNPGDDTSEVKFKEINEAYEVLKDKDKRAAYDRFGHAAFEQGGPGGGAGFGAGFASSFSDIFEDLFGMAGQRGRGGRERGADLRYNMEITLEDAFGGKTAQIEIPVSVTCEACSGIGAKAGTKPKTCSTCGGAGRVRQSQGFFTLERTCPGCQGRGQMIEDACPSCSGQGRVTRERTLSVNIPPGVEDGTRIRLAGEGEAGVRGGPPGDLYIFLSLAQHQLFQRDGADLHCRVPISMVTAALGGEFEVPTIEGGKTKVKVPAGTQSSRRFRIASKGMPVLRSRQMGDLYVQVAVETPQNLTKRQQELLAEFEKLSSGNTQPESVGFFAKVKDLFSNRAS</sequence>
<keyword evidence="3 9" id="KW-0479">Metal-binding</keyword>
<feature type="repeat" description="CXXCXGXG motif" evidence="9">
    <location>
        <begin position="187"/>
        <end position="194"/>
    </location>
</feature>
<dbReference type="PROSITE" id="PS00636">
    <property type="entry name" value="DNAJ_1"/>
    <property type="match status" value="1"/>
</dbReference>
<evidence type="ECO:0000256" key="9">
    <source>
        <dbReference type="HAMAP-Rule" id="MF_01152"/>
    </source>
</evidence>
<evidence type="ECO:0000259" key="12">
    <source>
        <dbReference type="PROSITE" id="PS51188"/>
    </source>
</evidence>
<feature type="binding site" evidence="9">
    <location>
        <position position="168"/>
    </location>
    <ligand>
        <name>Zn(2+)</name>
        <dbReference type="ChEBI" id="CHEBI:29105"/>
        <label>2</label>
    </ligand>
</feature>
<accession>A0ABY7MKS3</accession>
<dbReference type="SUPFAM" id="SSF57938">
    <property type="entry name" value="DnaJ/Hsp40 cysteine-rich domain"/>
    <property type="match status" value="1"/>
</dbReference>
<dbReference type="SUPFAM" id="SSF49493">
    <property type="entry name" value="HSP40/DnaJ peptide-binding domain"/>
    <property type="match status" value="2"/>
</dbReference>
<evidence type="ECO:0000256" key="1">
    <source>
        <dbReference type="ARBA" id="ARBA00022490"/>
    </source>
</evidence>
<comment type="domain">
    <text evidence="9">The J domain is necessary and sufficient to stimulate DnaK ATPase activity. Zinc center 1 plays an important role in the autonomous, DnaK-independent chaperone activity of DnaJ. Zinc center 2 is essential for interaction with DnaK and for DnaJ activity.</text>
</comment>
<evidence type="ECO:0000256" key="3">
    <source>
        <dbReference type="ARBA" id="ARBA00022723"/>
    </source>
</evidence>
<dbReference type="RefSeq" id="WP_270164255.1">
    <property type="nucleotide sequence ID" value="NZ_CP089391.1"/>
</dbReference>
<keyword evidence="7 9" id="KW-0346">Stress response</keyword>
<keyword evidence="14" id="KW-1185">Reference proteome</keyword>
<dbReference type="InterPro" id="IPR002939">
    <property type="entry name" value="DnaJ_C"/>
</dbReference>
<keyword evidence="5 9" id="KW-0863">Zinc-finger</keyword>
<dbReference type="NCBIfam" id="NF008035">
    <property type="entry name" value="PRK10767.1"/>
    <property type="match status" value="1"/>
</dbReference>
<evidence type="ECO:0000256" key="7">
    <source>
        <dbReference type="ARBA" id="ARBA00023016"/>
    </source>
</evidence>
<dbReference type="InterPro" id="IPR008971">
    <property type="entry name" value="HSP40/DnaJ_pept-bd"/>
</dbReference>
<dbReference type="EMBL" id="CP089391">
    <property type="protein sequence ID" value="WBL78995.1"/>
    <property type="molecule type" value="Genomic_DNA"/>
</dbReference>
<dbReference type="PANTHER" id="PTHR43096">
    <property type="entry name" value="DNAJ HOMOLOG 1, MITOCHONDRIAL-RELATED"/>
    <property type="match status" value="1"/>
</dbReference>
<feature type="binding site" evidence="9">
    <location>
        <position position="190"/>
    </location>
    <ligand>
        <name>Zn(2+)</name>
        <dbReference type="ChEBI" id="CHEBI:29105"/>
        <label>2</label>
    </ligand>
</feature>
<dbReference type="PROSITE" id="PS50076">
    <property type="entry name" value="DNAJ_2"/>
    <property type="match status" value="1"/>
</dbReference>
<organism evidence="13 14">
    <name type="scientific">Bradyrhizobium xenonodulans</name>
    <dbReference type="NCBI Taxonomy" id="2736875"/>
    <lineage>
        <taxon>Bacteria</taxon>
        <taxon>Pseudomonadati</taxon>
        <taxon>Pseudomonadota</taxon>
        <taxon>Alphaproteobacteria</taxon>
        <taxon>Hyphomicrobiales</taxon>
        <taxon>Nitrobacteraceae</taxon>
        <taxon>Bradyrhizobium</taxon>
    </lineage>
</organism>
<keyword evidence="8 9" id="KW-0143">Chaperone</keyword>
<comment type="cofactor">
    <cofactor evidence="9">
        <name>Zn(2+)</name>
        <dbReference type="ChEBI" id="CHEBI:29105"/>
    </cofactor>
    <text evidence="9">Binds 2 Zn(2+) ions per monomer.</text>
</comment>
<feature type="domain" description="J" evidence="11">
    <location>
        <begin position="8"/>
        <end position="73"/>
    </location>
</feature>
<protein>
    <recommendedName>
        <fullName evidence="9">Chaperone protein DnaJ</fullName>
    </recommendedName>
</protein>
<evidence type="ECO:0000256" key="5">
    <source>
        <dbReference type="ARBA" id="ARBA00022771"/>
    </source>
</evidence>
<dbReference type="PROSITE" id="PS51188">
    <property type="entry name" value="ZF_CR"/>
    <property type="match status" value="1"/>
</dbReference>
<feature type="repeat" description="CXXCXGXG motif" evidence="9">
    <location>
        <begin position="148"/>
        <end position="155"/>
    </location>
</feature>
<evidence type="ECO:0000256" key="2">
    <source>
        <dbReference type="ARBA" id="ARBA00022705"/>
    </source>
</evidence>
<evidence type="ECO:0000313" key="13">
    <source>
        <dbReference type="EMBL" id="WBL78995.1"/>
    </source>
</evidence>